<evidence type="ECO:0000256" key="2">
    <source>
        <dbReference type="ARBA" id="ARBA00023186"/>
    </source>
</evidence>
<dbReference type="GO" id="GO:0005737">
    <property type="term" value="C:cytoplasm"/>
    <property type="evidence" value="ECO:0007669"/>
    <property type="project" value="UniProtKB-SubCell"/>
</dbReference>
<keyword evidence="1 3" id="KW-0996">Nickel insertion</keyword>
<evidence type="ECO:0000313" key="5">
    <source>
        <dbReference type="Proteomes" id="UP000036932"/>
    </source>
</evidence>
<comment type="subcellular location">
    <subcellularLocation>
        <location evidence="3">Cytoplasm</location>
    </subcellularLocation>
</comment>
<protein>
    <recommendedName>
        <fullName evidence="3">Urease accessory protein UreF</fullName>
    </recommendedName>
</protein>
<keyword evidence="2 3" id="KW-0143">Chaperone</keyword>
<accession>A0A0M1N4R6</accession>
<dbReference type="OrthoDB" id="9798772at2"/>
<comment type="similarity">
    <text evidence="3">Belongs to the UreF family.</text>
</comment>
<proteinExistence type="inferred from homology"/>
<evidence type="ECO:0000256" key="1">
    <source>
        <dbReference type="ARBA" id="ARBA00022988"/>
    </source>
</evidence>
<dbReference type="GO" id="GO:0016151">
    <property type="term" value="F:nickel cation binding"/>
    <property type="evidence" value="ECO:0007669"/>
    <property type="project" value="UniProtKB-UniRule"/>
</dbReference>
<reference evidence="5" key="1">
    <citation type="submission" date="2015-08" db="EMBL/GenBank/DDBJ databases">
        <title>Genome sequencing project for genomic taxonomy and phylogenomics of Bacillus-like bacteria.</title>
        <authorList>
            <person name="Liu B."/>
            <person name="Wang J."/>
            <person name="Zhu Y."/>
            <person name="Liu G."/>
            <person name="Chen Q."/>
            <person name="Chen Z."/>
            <person name="Lan J."/>
            <person name="Che J."/>
            <person name="Ge C."/>
            <person name="Shi H."/>
            <person name="Pan Z."/>
            <person name="Liu X."/>
        </authorList>
    </citation>
    <scope>NUCLEOTIDE SEQUENCE [LARGE SCALE GENOMIC DNA]</scope>
    <source>
        <strain evidence="5">FJAT-22460</strain>
    </source>
</reference>
<evidence type="ECO:0000313" key="4">
    <source>
        <dbReference type="EMBL" id="KOR77010.1"/>
    </source>
</evidence>
<dbReference type="HAMAP" id="MF_01385">
    <property type="entry name" value="UreF"/>
    <property type="match status" value="1"/>
</dbReference>
<gene>
    <name evidence="3" type="primary">ureF</name>
    <name evidence="4" type="ORF">AM231_21715</name>
</gene>
<dbReference type="InterPro" id="IPR002639">
    <property type="entry name" value="UreF"/>
</dbReference>
<dbReference type="Gene3D" id="1.10.4190.10">
    <property type="entry name" value="Urease accessory protein UreF"/>
    <property type="match status" value="1"/>
</dbReference>
<comment type="caution">
    <text evidence="4">The sequence shown here is derived from an EMBL/GenBank/DDBJ whole genome shotgun (WGS) entry which is preliminary data.</text>
</comment>
<dbReference type="PATRIC" id="fig|1705565.3.peg.453"/>
<dbReference type="PANTHER" id="PTHR33620">
    <property type="entry name" value="UREASE ACCESSORY PROTEIN F"/>
    <property type="match status" value="1"/>
</dbReference>
<dbReference type="PIRSF" id="PIRSF009467">
    <property type="entry name" value="Ureas_acces_UreF"/>
    <property type="match status" value="1"/>
</dbReference>
<dbReference type="InterPro" id="IPR038277">
    <property type="entry name" value="UreF_sf"/>
</dbReference>
<dbReference type="EMBL" id="LIUT01000006">
    <property type="protein sequence ID" value="KOR77010.1"/>
    <property type="molecule type" value="Genomic_DNA"/>
</dbReference>
<dbReference type="PANTHER" id="PTHR33620:SF1">
    <property type="entry name" value="UREASE ACCESSORY PROTEIN F"/>
    <property type="match status" value="1"/>
</dbReference>
<keyword evidence="5" id="KW-1185">Reference proteome</keyword>
<evidence type="ECO:0000256" key="3">
    <source>
        <dbReference type="HAMAP-Rule" id="MF_01385"/>
    </source>
</evidence>
<keyword evidence="3" id="KW-0963">Cytoplasm</keyword>
<comment type="function">
    <text evidence="3">Required for maturation of urease via the functional incorporation of the urease nickel metallocenter.</text>
</comment>
<name>A0A0M1N4R6_9BACL</name>
<comment type="subunit">
    <text evidence="3">UreD, UreF and UreG form a complex that acts as a GTP-hydrolysis-dependent molecular chaperone, activating the urease apoprotein by helping to assemble the nickel containing metallocenter of UreC. The UreE protein probably delivers the nickel.</text>
</comment>
<dbReference type="Pfam" id="PF01730">
    <property type="entry name" value="UreF"/>
    <property type="match status" value="1"/>
</dbReference>
<sequence>MQINDSAFPTGSFAHSFGMETYIQDNVLRNEDDLWEFCNMYIRHNLASADAIIVKEAYHLAKKHDTQGLIRLENICHGIKLSPETRKGSAMMGRQFLNMVYPLNDDELLTFWYEKLKNKEIKGHYPVIYGIYTAMLGVDVKMSIDTFIYSSITALVQNAVRAVPLGQRSGVKTMFSLLPVIQETASRVMDLSMDDLDNNSIALEIASMRHEFLHSRLFIS</sequence>
<dbReference type="Proteomes" id="UP000036932">
    <property type="component" value="Unassembled WGS sequence"/>
</dbReference>
<organism evidence="4 5">
    <name type="scientific">Paenibacillus solani</name>
    <dbReference type="NCBI Taxonomy" id="1705565"/>
    <lineage>
        <taxon>Bacteria</taxon>
        <taxon>Bacillati</taxon>
        <taxon>Bacillota</taxon>
        <taxon>Bacilli</taxon>
        <taxon>Bacillales</taxon>
        <taxon>Paenibacillaceae</taxon>
        <taxon>Paenibacillus</taxon>
    </lineage>
</organism>
<dbReference type="AlphaFoldDB" id="A0A0M1N4R6"/>